<evidence type="ECO:0000313" key="2">
    <source>
        <dbReference type="EMBL" id="OBZ69491.1"/>
    </source>
</evidence>
<feature type="compositionally biased region" description="Basic and acidic residues" evidence="1">
    <location>
        <begin position="1"/>
        <end position="12"/>
    </location>
</feature>
<accession>A0A1C7LXS5</accession>
<feature type="region of interest" description="Disordered" evidence="1">
    <location>
        <begin position="1"/>
        <end position="47"/>
    </location>
</feature>
<proteinExistence type="predicted"/>
<organism evidence="2 3">
    <name type="scientific">Grifola frondosa</name>
    <name type="common">Maitake</name>
    <name type="synonym">Polyporus frondosus</name>
    <dbReference type="NCBI Taxonomy" id="5627"/>
    <lineage>
        <taxon>Eukaryota</taxon>
        <taxon>Fungi</taxon>
        <taxon>Dikarya</taxon>
        <taxon>Basidiomycota</taxon>
        <taxon>Agaricomycotina</taxon>
        <taxon>Agaricomycetes</taxon>
        <taxon>Polyporales</taxon>
        <taxon>Grifolaceae</taxon>
        <taxon>Grifola</taxon>
    </lineage>
</organism>
<gene>
    <name evidence="2" type="ORF">A0H81_10129</name>
</gene>
<reference evidence="2 3" key="1">
    <citation type="submission" date="2016-03" db="EMBL/GenBank/DDBJ databases">
        <title>Whole genome sequencing of Grifola frondosa 9006-11.</title>
        <authorList>
            <person name="Min B."/>
            <person name="Park H."/>
            <person name="Kim J.-G."/>
            <person name="Cho H."/>
            <person name="Oh Y.-L."/>
            <person name="Kong W.-S."/>
            <person name="Choi I.-G."/>
        </authorList>
    </citation>
    <scope>NUCLEOTIDE SEQUENCE [LARGE SCALE GENOMIC DNA]</scope>
    <source>
        <strain evidence="2 3">9006-11</strain>
    </source>
</reference>
<protein>
    <submittedName>
        <fullName evidence="2">Uncharacterized protein</fullName>
    </submittedName>
</protein>
<evidence type="ECO:0000256" key="1">
    <source>
        <dbReference type="SAM" id="MobiDB-lite"/>
    </source>
</evidence>
<keyword evidence="3" id="KW-1185">Reference proteome</keyword>
<dbReference type="EMBL" id="LUGG01000015">
    <property type="protein sequence ID" value="OBZ69491.1"/>
    <property type="molecule type" value="Genomic_DNA"/>
</dbReference>
<dbReference type="Proteomes" id="UP000092993">
    <property type="component" value="Unassembled WGS sequence"/>
</dbReference>
<sequence>MVDRESFDERAPVRSRRTSSSLGKKSRLGSNEELEGPSASFVGEDGAGVGEGVSFEGGFDLLGGVLERLDILQT</sequence>
<evidence type="ECO:0000313" key="3">
    <source>
        <dbReference type="Proteomes" id="UP000092993"/>
    </source>
</evidence>
<dbReference type="AlphaFoldDB" id="A0A1C7LXS5"/>
<comment type="caution">
    <text evidence="2">The sequence shown here is derived from an EMBL/GenBank/DDBJ whole genome shotgun (WGS) entry which is preliminary data.</text>
</comment>
<name>A0A1C7LXS5_GRIFR</name>